<protein>
    <recommendedName>
        <fullName evidence="1">Transposase (putative) gypsy type domain-containing protein</fullName>
    </recommendedName>
</protein>
<dbReference type="InParanoid" id="A0A1Q3CCV5"/>
<dbReference type="AlphaFoldDB" id="A0A1Q3CCV5"/>
<sequence>MSVLTRNKEKNQAKKYCFPRILEFSLPRDPKVTKKSKSGLFVVFEGALSHGLRLPIPSFAIEILRHFHIHPSLLQAQSWAFIIGFLVRCLETGVTVTVGLFKEFHTVNASPGKRGYYFKSRIGQTKNLLVDPTKSVKCWRGKYFLVRNLLGFTPCHWCDSLDTQRLN</sequence>
<feature type="domain" description="Transposase (putative) gypsy type" evidence="1">
    <location>
        <begin position="42"/>
        <end position="108"/>
    </location>
</feature>
<dbReference type="STRING" id="3775.A0A1Q3CCV5"/>
<name>A0A1Q3CCV5_CEPFO</name>
<dbReference type="PANTHER" id="PTHR31099:SF28">
    <property type="entry name" value="F5J5.12"/>
    <property type="match status" value="1"/>
</dbReference>
<dbReference type="PANTHER" id="PTHR31099">
    <property type="entry name" value="OS06G0165300 PROTEIN"/>
    <property type="match status" value="1"/>
</dbReference>
<organism evidence="2 3">
    <name type="scientific">Cephalotus follicularis</name>
    <name type="common">Albany pitcher plant</name>
    <dbReference type="NCBI Taxonomy" id="3775"/>
    <lineage>
        <taxon>Eukaryota</taxon>
        <taxon>Viridiplantae</taxon>
        <taxon>Streptophyta</taxon>
        <taxon>Embryophyta</taxon>
        <taxon>Tracheophyta</taxon>
        <taxon>Spermatophyta</taxon>
        <taxon>Magnoliopsida</taxon>
        <taxon>eudicotyledons</taxon>
        <taxon>Gunneridae</taxon>
        <taxon>Pentapetalae</taxon>
        <taxon>rosids</taxon>
        <taxon>fabids</taxon>
        <taxon>Oxalidales</taxon>
        <taxon>Cephalotaceae</taxon>
        <taxon>Cephalotus</taxon>
    </lineage>
</organism>
<accession>A0A1Q3CCV5</accession>
<dbReference type="InterPro" id="IPR007321">
    <property type="entry name" value="Transposase_28"/>
</dbReference>
<keyword evidence="3" id="KW-1185">Reference proteome</keyword>
<evidence type="ECO:0000313" key="3">
    <source>
        <dbReference type="Proteomes" id="UP000187406"/>
    </source>
</evidence>
<gene>
    <name evidence="2" type="ORF">CFOL_v3_21523</name>
</gene>
<evidence type="ECO:0000313" key="2">
    <source>
        <dbReference type="EMBL" id="GAV78055.1"/>
    </source>
</evidence>
<reference evidence="3" key="1">
    <citation type="submission" date="2016-04" db="EMBL/GenBank/DDBJ databases">
        <title>Cephalotus genome sequencing.</title>
        <authorList>
            <person name="Fukushima K."/>
            <person name="Hasebe M."/>
            <person name="Fang X."/>
        </authorList>
    </citation>
    <scope>NUCLEOTIDE SEQUENCE [LARGE SCALE GENOMIC DNA]</scope>
    <source>
        <strain evidence="3">cv. St1</strain>
    </source>
</reference>
<proteinExistence type="predicted"/>
<dbReference type="Proteomes" id="UP000187406">
    <property type="component" value="Unassembled WGS sequence"/>
</dbReference>
<evidence type="ECO:0000259" key="1">
    <source>
        <dbReference type="Pfam" id="PF04195"/>
    </source>
</evidence>
<comment type="caution">
    <text evidence="2">The sequence shown here is derived from an EMBL/GenBank/DDBJ whole genome shotgun (WGS) entry which is preliminary data.</text>
</comment>
<dbReference type="Pfam" id="PF04195">
    <property type="entry name" value="Transposase_28"/>
    <property type="match status" value="1"/>
</dbReference>
<dbReference type="EMBL" id="BDDD01001733">
    <property type="protein sequence ID" value="GAV78055.1"/>
    <property type="molecule type" value="Genomic_DNA"/>
</dbReference>